<evidence type="ECO:0000256" key="3">
    <source>
        <dbReference type="ARBA" id="ARBA00001966"/>
    </source>
</evidence>
<evidence type="ECO:0000256" key="2">
    <source>
        <dbReference type="ARBA" id="ARBA00001964"/>
    </source>
</evidence>
<comment type="cofactor">
    <cofactor evidence="1">
        <name>Mg(2+)</name>
        <dbReference type="ChEBI" id="CHEBI:18420"/>
    </cofactor>
</comment>
<dbReference type="SUPFAM" id="SSF52518">
    <property type="entry name" value="Thiamin diphosphate-binding fold (THDP-binding)"/>
    <property type="match status" value="1"/>
</dbReference>
<proteinExistence type="predicted"/>
<accession>A0A1W1WE81</accession>
<dbReference type="RefSeq" id="WP_028963378.1">
    <property type="nucleotide sequence ID" value="NZ_FWWY01000001.1"/>
</dbReference>
<feature type="domain" description="Pyruvate ferredoxin oxidoreductase beta subunit C-terminal" evidence="11">
    <location>
        <begin position="199"/>
        <end position="263"/>
    </location>
</feature>
<dbReference type="AlphaFoldDB" id="A0A1W1WE81"/>
<dbReference type="NCBIfam" id="TIGR02177">
    <property type="entry name" value="PorB_KorB"/>
    <property type="match status" value="1"/>
</dbReference>
<name>A0A1W1WE81_SULTA</name>
<evidence type="ECO:0000259" key="10">
    <source>
        <dbReference type="Pfam" id="PF02775"/>
    </source>
</evidence>
<dbReference type="PANTHER" id="PTHR48084:SF4">
    <property type="entry name" value="2-OXOGLUTARATE OXIDOREDUCTASE SUBUNIT KORB"/>
    <property type="match status" value="1"/>
</dbReference>
<evidence type="ECO:0000256" key="8">
    <source>
        <dbReference type="ARBA" id="ARBA00023014"/>
    </source>
</evidence>
<dbReference type="GO" id="GO:0030976">
    <property type="term" value="F:thiamine pyrophosphate binding"/>
    <property type="evidence" value="ECO:0007669"/>
    <property type="project" value="InterPro"/>
</dbReference>
<keyword evidence="13" id="KW-1185">Reference proteome</keyword>
<dbReference type="Proteomes" id="UP000192660">
    <property type="component" value="Unassembled WGS sequence"/>
</dbReference>
<comment type="cofactor">
    <cofactor evidence="2">
        <name>thiamine diphosphate</name>
        <dbReference type="ChEBI" id="CHEBI:58937"/>
    </cofactor>
</comment>
<comment type="cofactor">
    <cofactor evidence="3">
        <name>[4Fe-4S] cluster</name>
        <dbReference type="ChEBI" id="CHEBI:49883"/>
    </cofactor>
</comment>
<dbReference type="InterPro" id="IPR011896">
    <property type="entry name" value="OFOB"/>
</dbReference>
<evidence type="ECO:0000256" key="4">
    <source>
        <dbReference type="ARBA" id="ARBA00022723"/>
    </source>
</evidence>
<dbReference type="GO" id="GO:0051536">
    <property type="term" value="F:iron-sulfur cluster binding"/>
    <property type="evidence" value="ECO:0007669"/>
    <property type="project" value="UniProtKB-KW"/>
</dbReference>
<evidence type="ECO:0000256" key="1">
    <source>
        <dbReference type="ARBA" id="ARBA00001946"/>
    </source>
</evidence>
<evidence type="ECO:0000256" key="5">
    <source>
        <dbReference type="ARBA" id="ARBA00022842"/>
    </source>
</evidence>
<dbReference type="InterPro" id="IPR029061">
    <property type="entry name" value="THDP-binding"/>
</dbReference>
<evidence type="ECO:0000256" key="6">
    <source>
        <dbReference type="ARBA" id="ARBA00023002"/>
    </source>
</evidence>
<evidence type="ECO:0000256" key="9">
    <source>
        <dbReference type="ARBA" id="ARBA00023052"/>
    </source>
</evidence>
<dbReference type="CDD" id="cd03375">
    <property type="entry name" value="TPP_OGFOR"/>
    <property type="match status" value="1"/>
</dbReference>
<dbReference type="STRING" id="28034.BFX07_00930"/>
<dbReference type="Gene3D" id="3.40.50.970">
    <property type="match status" value="1"/>
</dbReference>
<gene>
    <name evidence="12" type="ORF">SAMN00768000_1698</name>
</gene>
<keyword evidence="5" id="KW-0460">Magnesium</keyword>
<keyword evidence="8" id="KW-0411">Iron-sulfur</keyword>
<keyword evidence="4" id="KW-0479">Metal-binding</keyword>
<dbReference type="OrthoDB" id="9775140at2"/>
<dbReference type="InterPro" id="IPR032686">
    <property type="entry name" value="PFO_beta_C"/>
</dbReference>
<evidence type="ECO:0000313" key="13">
    <source>
        <dbReference type="Proteomes" id="UP000192660"/>
    </source>
</evidence>
<sequence length="287" mass="31419">MATLQDFKTQEKSWWCPGCGDFGVLAALEKALVEVGADPSTTAIIAGIGCSGKIGNYINSYNLHVTHGRTLPSAMGVKLANRDLTVLAVGGDGDAYAIGMGHFMHALRRNVNITYIVMDNHVYGLTKGQTSPTSEIGFHTKTSPDGSIDTPVHPLMLAVAGGATYVAQGFSSWQPQLTHLIVEGIKHPGFAMINVISPCVTYNRVNTYEWYKKTLVNLDEDPSYRPTSRAIALARLEETDELVTGLIYQEPSVPYEDQIPGFSKQPIVNQNWHVDAALWNQILEHFE</sequence>
<dbReference type="GO" id="GO:0016625">
    <property type="term" value="F:oxidoreductase activity, acting on the aldehyde or oxo group of donors, iron-sulfur protein as acceptor"/>
    <property type="evidence" value="ECO:0007669"/>
    <property type="project" value="UniProtKB-ARBA"/>
</dbReference>
<dbReference type="Pfam" id="PF02775">
    <property type="entry name" value="TPP_enzyme_C"/>
    <property type="match status" value="1"/>
</dbReference>
<keyword evidence="6" id="KW-0560">Oxidoreductase</keyword>
<evidence type="ECO:0000313" key="12">
    <source>
        <dbReference type="EMBL" id="SMC04512.1"/>
    </source>
</evidence>
<reference evidence="13" key="1">
    <citation type="submission" date="2017-04" db="EMBL/GenBank/DDBJ databases">
        <authorList>
            <person name="Varghese N."/>
            <person name="Submissions S."/>
        </authorList>
    </citation>
    <scope>NUCLEOTIDE SEQUENCE [LARGE SCALE GENOMIC DNA]</scope>
    <source>
        <strain evidence="13">DSM 9293</strain>
    </source>
</reference>
<evidence type="ECO:0000259" key="11">
    <source>
        <dbReference type="Pfam" id="PF12367"/>
    </source>
</evidence>
<dbReference type="InterPro" id="IPR051457">
    <property type="entry name" value="2-oxoacid:Fd_oxidoreductase"/>
</dbReference>
<dbReference type="InterPro" id="IPR011766">
    <property type="entry name" value="TPP_enzyme_TPP-bd"/>
</dbReference>
<dbReference type="Pfam" id="PF12367">
    <property type="entry name" value="PFO_beta_C"/>
    <property type="match status" value="1"/>
</dbReference>
<dbReference type="GO" id="GO:0046872">
    <property type="term" value="F:metal ion binding"/>
    <property type="evidence" value="ECO:0007669"/>
    <property type="project" value="UniProtKB-KW"/>
</dbReference>
<evidence type="ECO:0000256" key="7">
    <source>
        <dbReference type="ARBA" id="ARBA00023004"/>
    </source>
</evidence>
<feature type="domain" description="Thiamine pyrophosphate enzyme TPP-binding" evidence="10">
    <location>
        <begin position="48"/>
        <end position="195"/>
    </location>
</feature>
<organism evidence="12 13">
    <name type="scientific">Sulfobacillus thermosulfidooxidans (strain DSM 9293 / VKM B-1269 / AT-1)</name>
    <dbReference type="NCBI Taxonomy" id="929705"/>
    <lineage>
        <taxon>Bacteria</taxon>
        <taxon>Bacillati</taxon>
        <taxon>Bacillota</taxon>
        <taxon>Clostridia</taxon>
        <taxon>Eubacteriales</taxon>
        <taxon>Clostridiales Family XVII. Incertae Sedis</taxon>
        <taxon>Sulfobacillus</taxon>
    </lineage>
</organism>
<keyword evidence="7" id="KW-0408">Iron</keyword>
<dbReference type="PANTHER" id="PTHR48084">
    <property type="entry name" value="2-OXOGLUTARATE OXIDOREDUCTASE SUBUNIT KORB-RELATED"/>
    <property type="match status" value="1"/>
</dbReference>
<dbReference type="GO" id="GO:0045333">
    <property type="term" value="P:cellular respiration"/>
    <property type="evidence" value="ECO:0007669"/>
    <property type="project" value="UniProtKB-ARBA"/>
</dbReference>
<protein>
    <submittedName>
        <fullName evidence="12">2-oxoglutarate ferredoxin oxidoreductase subunit beta</fullName>
    </submittedName>
</protein>
<dbReference type="EMBL" id="FWWY01000001">
    <property type="protein sequence ID" value="SMC04512.1"/>
    <property type="molecule type" value="Genomic_DNA"/>
</dbReference>
<keyword evidence="9" id="KW-0786">Thiamine pyrophosphate</keyword>